<feature type="transmembrane region" description="Helical" evidence="1">
    <location>
        <begin position="83"/>
        <end position="104"/>
    </location>
</feature>
<dbReference type="InterPro" id="IPR045335">
    <property type="entry name" value="FtsQ_C_sf"/>
</dbReference>
<dbReference type="EMBL" id="BARS01015409">
    <property type="protein sequence ID" value="GAF90128.1"/>
    <property type="molecule type" value="Genomic_DNA"/>
</dbReference>
<gene>
    <name evidence="3" type="ORF">S01H1_25500</name>
</gene>
<accession>X0T9G5</accession>
<dbReference type="AlphaFoldDB" id="X0T9G5"/>
<protein>
    <recommendedName>
        <fullName evidence="2">Cell division protein FtsQ/DivIB C-terminal domain-containing protein</fullName>
    </recommendedName>
</protein>
<keyword evidence="1" id="KW-0472">Membrane</keyword>
<keyword evidence="1" id="KW-1133">Transmembrane helix</keyword>
<dbReference type="GO" id="GO:0051301">
    <property type="term" value="P:cell division"/>
    <property type="evidence" value="ECO:0007669"/>
    <property type="project" value="UniProtKB-KW"/>
</dbReference>
<organism evidence="3">
    <name type="scientific">marine sediment metagenome</name>
    <dbReference type="NCBI Taxonomy" id="412755"/>
    <lineage>
        <taxon>unclassified sequences</taxon>
        <taxon>metagenomes</taxon>
        <taxon>ecological metagenomes</taxon>
    </lineage>
</organism>
<name>X0T9G5_9ZZZZ</name>
<keyword evidence="1" id="KW-0812">Transmembrane</keyword>
<sequence length="128" mass="14293">MPFVYLSQKGGLYEVDYEGVILGKGKKITDLPMIIGSGWSSRPERIKLVMRILHAAEELELSFSKIEMDNKGAMVGYLKNGPMIYLGASPYLAYLSYLPLVLAAKGSKGRDIKYVDIRFRDQIVVGTE</sequence>
<dbReference type="InterPro" id="IPR005548">
    <property type="entry name" value="Cell_div_FtsQ/DivIB_C"/>
</dbReference>
<feature type="domain" description="Cell division protein FtsQ/DivIB C-terminal" evidence="2">
    <location>
        <begin position="7"/>
        <end position="118"/>
    </location>
</feature>
<evidence type="ECO:0000313" key="3">
    <source>
        <dbReference type="EMBL" id="GAF90128.1"/>
    </source>
</evidence>
<evidence type="ECO:0000259" key="2">
    <source>
        <dbReference type="Pfam" id="PF03799"/>
    </source>
</evidence>
<dbReference type="Pfam" id="PF03799">
    <property type="entry name" value="FtsQ_DivIB_C"/>
    <property type="match status" value="1"/>
</dbReference>
<proteinExistence type="predicted"/>
<evidence type="ECO:0000256" key="1">
    <source>
        <dbReference type="SAM" id="Phobius"/>
    </source>
</evidence>
<comment type="caution">
    <text evidence="3">The sequence shown here is derived from an EMBL/GenBank/DDBJ whole genome shotgun (WGS) entry which is preliminary data.</text>
</comment>
<dbReference type="Gene3D" id="3.40.50.11690">
    <property type="entry name" value="Cell division protein FtsQ/DivIB"/>
    <property type="match status" value="1"/>
</dbReference>
<reference evidence="3" key="1">
    <citation type="journal article" date="2014" name="Front. Microbiol.">
        <title>High frequency of phylogenetically diverse reductive dehalogenase-homologous genes in deep subseafloor sedimentary metagenomes.</title>
        <authorList>
            <person name="Kawai M."/>
            <person name="Futagami T."/>
            <person name="Toyoda A."/>
            <person name="Takaki Y."/>
            <person name="Nishi S."/>
            <person name="Hori S."/>
            <person name="Arai W."/>
            <person name="Tsubouchi T."/>
            <person name="Morono Y."/>
            <person name="Uchiyama I."/>
            <person name="Ito T."/>
            <person name="Fujiyama A."/>
            <person name="Inagaki F."/>
            <person name="Takami H."/>
        </authorList>
    </citation>
    <scope>NUCLEOTIDE SEQUENCE</scope>
    <source>
        <strain evidence="3">Expedition CK06-06</strain>
    </source>
</reference>